<gene>
    <name evidence="2" type="ORF">XELAEV_18003244mg</name>
</gene>
<dbReference type="Pfam" id="PF26215">
    <property type="entry name" value="HTH_animal"/>
    <property type="match status" value="1"/>
</dbReference>
<proteinExistence type="predicted"/>
<dbReference type="Proteomes" id="UP000694892">
    <property type="component" value="Unassembled WGS sequence"/>
</dbReference>
<evidence type="ECO:0000259" key="1">
    <source>
        <dbReference type="Pfam" id="PF26215"/>
    </source>
</evidence>
<dbReference type="AlphaFoldDB" id="A0A974GYS2"/>
<dbReference type="PANTHER" id="PTHR21301:SF12">
    <property type="match status" value="1"/>
</dbReference>
<dbReference type="EMBL" id="KV471222">
    <property type="protein sequence ID" value="OCT55834.1"/>
    <property type="molecule type" value="Genomic_DNA"/>
</dbReference>
<organism evidence="2">
    <name type="scientific">Xenopus laevis</name>
    <name type="common">African clawed frog</name>
    <dbReference type="NCBI Taxonomy" id="8355"/>
    <lineage>
        <taxon>Eukaryota</taxon>
        <taxon>Metazoa</taxon>
        <taxon>Chordata</taxon>
        <taxon>Craniata</taxon>
        <taxon>Vertebrata</taxon>
        <taxon>Euteleostomi</taxon>
        <taxon>Amphibia</taxon>
        <taxon>Batrachia</taxon>
        <taxon>Anura</taxon>
        <taxon>Pipoidea</taxon>
        <taxon>Pipidae</taxon>
        <taxon>Xenopodinae</taxon>
        <taxon>Xenopus</taxon>
        <taxon>Xenopus</taxon>
    </lineage>
</organism>
<name>A0A974GYS2_XENLA</name>
<feature type="domain" description="Helix-turn-helix" evidence="1">
    <location>
        <begin position="12"/>
        <end position="66"/>
    </location>
</feature>
<evidence type="ECO:0000313" key="2">
    <source>
        <dbReference type="EMBL" id="OCT55834.1"/>
    </source>
</evidence>
<dbReference type="PANTHER" id="PTHR21301">
    <property type="entry name" value="REVERSE TRANSCRIPTASE"/>
    <property type="match status" value="1"/>
</dbReference>
<accession>A0A974GYS2</accession>
<sequence length="138" mass="16034">MYIHKAQGRNPLLHYDSNHPKHLLDSLPKSQTLRVVRIDSDATKKQEDLSEMYTKFLERGYPKKLLLDIKNWALTLKREEDLCEQTEHSRNKKRDGGGDVYYVGQYGPYSTEVKKSVIKHFPLVNTDETISKKATQEA</sequence>
<reference evidence="2" key="1">
    <citation type="submission" date="2016-05" db="EMBL/GenBank/DDBJ databases">
        <title>WGS assembly of Xenopus laevis.</title>
        <authorList>
            <person name="Session A."/>
            <person name="Uno Y."/>
            <person name="Kwon T."/>
            <person name="Chapman J."/>
            <person name="Toyoda A."/>
            <person name="Takahashi S."/>
            <person name="Fukui A."/>
            <person name="Hikosaka A."/>
            <person name="Putnam N."/>
            <person name="Stites J."/>
            <person name="Van Heeringen S."/>
            <person name="Quigley I."/>
            <person name="Heinz S."/>
            <person name="Hellsten U."/>
            <person name="Lyons J."/>
            <person name="Suzuki A."/>
            <person name="Kondo M."/>
            <person name="Ogino H."/>
            <person name="Ochi H."/>
            <person name="Bogdanovic O."/>
            <person name="Lister R."/>
            <person name="Georgiou G."/>
            <person name="Paranjpe S."/>
            <person name="Van Kruijsbergen I."/>
            <person name="Mozaffari S."/>
            <person name="Shu S."/>
            <person name="Schmutz J."/>
            <person name="Jenkins J."/>
            <person name="Grimwood J."/>
            <person name="Carlson J."/>
            <person name="Mitros T."/>
            <person name="Simakov O."/>
            <person name="Heald R."/>
            <person name="Miller K."/>
            <person name="Haudenschild C."/>
            <person name="Kuroki Y."/>
            <person name="Tanaka T."/>
            <person name="Michiue T."/>
            <person name="Watanabe M."/>
            <person name="Kinoshita T."/>
            <person name="Ohta Y."/>
            <person name="Mawaribuchi S."/>
            <person name="Suzuki Y."/>
            <person name="Haramoto Y."/>
            <person name="Yamamoto T."/>
            <person name="Takagi C."/>
            <person name="Kitzman J."/>
            <person name="Shendure J."/>
            <person name="Nakayama T."/>
            <person name="Izutsu Y."/>
            <person name="Robert J."/>
            <person name="Dichmann D."/>
            <person name="Flajnik M."/>
            <person name="Houston D."/>
            <person name="Marcotte E."/>
            <person name="Wallingford J."/>
            <person name="Ito Y."/>
            <person name="Asashima M."/>
            <person name="Ueno N."/>
            <person name="Matsuda Y."/>
            <person name="Jan Veenstra G."/>
            <person name="Fujiyama A."/>
            <person name="Harland R."/>
            <person name="Taira M."/>
            <person name="Rokhsar D.S."/>
        </authorList>
    </citation>
    <scope>NUCLEOTIDE SEQUENCE</scope>
    <source>
        <strain evidence="2">J</strain>
        <tissue evidence="2">Blood</tissue>
    </source>
</reference>
<dbReference type="InterPro" id="IPR058912">
    <property type="entry name" value="HTH_animal"/>
</dbReference>
<protein>
    <recommendedName>
        <fullName evidence="1">Helix-turn-helix domain-containing protein</fullName>
    </recommendedName>
</protein>